<gene>
    <name evidence="1" type="ORF">SAMN04489724_4005</name>
</gene>
<reference evidence="2" key="1">
    <citation type="submission" date="2016-10" db="EMBL/GenBank/DDBJ databases">
        <authorList>
            <person name="Varghese N."/>
            <person name="Submissions S."/>
        </authorList>
    </citation>
    <scope>NUCLEOTIDE SEQUENCE [LARGE SCALE GENOMIC DNA]</scope>
    <source>
        <strain evidence="2">DSM 23445</strain>
    </source>
</reference>
<name>A0A1I7DFG1_9BACT</name>
<protein>
    <submittedName>
        <fullName evidence="1">Uncharacterized protein</fullName>
    </submittedName>
</protein>
<dbReference type="AlphaFoldDB" id="A0A1I7DFG1"/>
<proteinExistence type="predicted"/>
<keyword evidence="2" id="KW-1185">Reference proteome</keyword>
<organism evidence="1 2">
    <name type="scientific">Algoriphagus locisalis</name>
    <dbReference type="NCBI Taxonomy" id="305507"/>
    <lineage>
        <taxon>Bacteria</taxon>
        <taxon>Pseudomonadati</taxon>
        <taxon>Bacteroidota</taxon>
        <taxon>Cytophagia</taxon>
        <taxon>Cytophagales</taxon>
        <taxon>Cyclobacteriaceae</taxon>
        <taxon>Algoriphagus</taxon>
    </lineage>
</organism>
<sequence>MHQFYLYMISLGWLVFAHPFHLSLTEIKWNEETEHLEISQKIFWDDLEIALSAYHDESIDFLNPAIKEKLNKQIETYLADQTTIWIEDKAVKLKFLGYEVEDDAAWFYFESELVKEPSLVKVKNSVLINDFPDQKNVVQVYFENSSPKSLILGKGSETGILNK</sequence>
<dbReference type="STRING" id="305507.SAMN04489724_4005"/>
<dbReference type="Pfam" id="PF20420">
    <property type="entry name" value="DUF6702"/>
    <property type="match status" value="1"/>
</dbReference>
<dbReference type="Proteomes" id="UP000199673">
    <property type="component" value="Unassembled WGS sequence"/>
</dbReference>
<dbReference type="RefSeq" id="WP_139235941.1">
    <property type="nucleotide sequence ID" value="NZ_FPBF01000006.1"/>
</dbReference>
<evidence type="ECO:0000313" key="2">
    <source>
        <dbReference type="Proteomes" id="UP000199673"/>
    </source>
</evidence>
<dbReference type="EMBL" id="FPBF01000006">
    <property type="protein sequence ID" value="SFU10452.1"/>
    <property type="molecule type" value="Genomic_DNA"/>
</dbReference>
<dbReference type="InterPro" id="IPR046525">
    <property type="entry name" value="DUF6702"/>
</dbReference>
<dbReference type="OrthoDB" id="5735516at2"/>
<accession>A0A1I7DFG1</accession>
<evidence type="ECO:0000313" key="1">
    <source>
        <dbReference type="EMBL" id="SFU10452.1"/>
    </source>
</evidence>